<dbReference type="InterPro" id="IPR029054">
    <property type="entry name" value="dUTPase-like"/>
</dbReference>
<feature type="coiled-coil region" evidence="1">
    <location>
        <begin position="70"/>
        <end position="104"/>
    </location>
</feature>
<keyword evidence="5" id="KW-1185">Reference proteome</keyword>
<protein>
    <recommendedName>
        <fullName evidence="3">dUTPase-like domain-containing protein</fullName>
    </recommendedName>
</protein>
<dbReference type="AlphaFoldDB" id="A0AAE0AV07"/>
<dbReference type="Pfam" id="PF00692">
    <property type="entry name" value="dUTPase"/>
    <property type="match status" value="1"/>
</dbReference>
<feature type="domain" description="dUTPase-like" evidence="3">
    <location>
        <begin position="178"/>
        <end position="212"/>
    </location>
</feature>
<dbReference type="Proteomes" id="UP001281410">
    <property type="component" value="Unassembled WGS sequence"/>
</dbReference>
<reference evidence="4" key="1">
    <citation type="journal article" date="2023" name="Plant J.">
        <title>Genome sequences and population genomics provide insights into the demographic history, inbreeding, and mutation load of two 'living fossil' tree species of Dipteronia.</title>
        <authorList>
            <person name="Feng Y."/>
            <person name="Comes H.P."/>
            <person name="Chen J."/>
            <person name="Zhu S."/>
            <person name="Lu R."/>
            <person name="Zhang X."/>
            <person name="Li P."/>
            <person name="Qiu J."/>
            <person name="Olsen K.M."/>
            <person name="Qiu Y."/>
        </authorList>
    </citation>
    <scope>NUCLEOTIDE SEQUENCE</scope>
    <source>
        <strain evidence="4">NBL</strain>
    </source>
</reference>
<dbReference type="SUPFAM" id="SSF51283">
    <property type="entry name" value="dUTPase-like"/>
    <property type="match status" value="1"/>
</dbReference>
<comment type="caution">
    <text evidence="4">The sequence shown here is derived from an EMBL/GenBank/DDBJ whole genome shotgun (WGS) entry which is preliminary data.</text>
</comment>
<dbReference type="InterPro" id="IPR036157">
    <property type="entry name" value="dUTPase-like_sf"/>
</dbReference>
<keyword evidence="1" id="KW-0175">Coiled coil</keyword>
<evidence type="ECO:0000313" key="5">
    <source>
        <dbReference type="Proteomes" id="UP001281410"/>
    </source>
</evidence>
<feature type="transmembrane region" description="Helical" evidence="2">
    <location>
        <begin position="212"/>
        <end position="229"/>
    </location>
</feature>
<keyword evidence="2" id="KW-0812">Transmembrane</keyword>
<organism evidence="4 5">
    <name type="scientific">Dipteronia sinensis</name>
    <dbReference type="NCBI Taxonomy" id="43782"/>
    <lineage>
        <taxon>Eukaryota</taxon>
        <taxon>Viridiplantae</taxon>
        <taxon>Streptophyta</taxon>
        <taxon>Embryophyta</taxon>
        <taxon>Tracheophyta</taxon>
        <taxon>Spermatophyta</taxon>
        <taxon>Magnoliopsida</taxon>
        <taxon>eudicotyledons</taxon>
        <taxon>Gunneridae</taxon>
        <taxon>Pentapetalae</taxon>
        <taxon>rosids</taxon>
        <taxon>malvids</taxon>
        <taxon>Sapindales</taxon>
        <taxon>Sapindaceae</taxon>
        <taxon>Hippocastanoideae</taxon>
        <taxon>Acereae</taxon>
        <taxon>Dipteronia</taxon>
    </lineage>
</organism>
<evidence type="ECO:0000313" key="4">
    <source>
        <dbReference type="EMBL" id="KAK3224097.1"/>
    </source>
</evidence>
<proteinExistence type="predicted"/>
<evidence type="ECO:0000259" key="3">
    <source>
        <dbReference type="Pfam" id="PF00692"/>
    </source>
</evidence>
<dbReference type="Gene3D" id="2.70.40.10">
    <property type="match status" value="1"/>
</dbReference>
<dbReference type="EMBL" id="JANJYJ010000003">
    <property type="protein sequence ID" value="KAK3224097.1"/>
    <property type="molecule type" value="Genomic_DNA"/>
</dbReference>
<accession>A0AAE0AV07</accession>
<evidence type="ECO:0000256" key="2">
    <source>
        <dbReference type="SAM" id="Phobius"/>
    </source>
</evidence>
<evidence type="ECO:0000256" key="1">
    <source>
        <dbReference type="SAM" id="Coils"/>
    </source>
</evidence>
<name>A0AAE0AV07_9ROSI</name>
<gene>
    <name evidence="4" type="ORF">Dsin_011122</name>
</gene>
<keyword evidence="2" id="KW-1133">Transmembrane helix</keyword>
<keyword evidence="2" id="KW-0472">Membrane</keyword>
<sequence length="230" mass="27263">MEEVILICKKEADNSGSERWRDQQEREELQKNISECDAAATTRKRKLLMEPRLSPPISLDKKKKNEIEYLRKVSRQKYLKKREAKKLEEKRVEIEENNQHYLFEGNQKLRLDKEIYHLIKKRTTKVDDTNYYRLPEAYDPKKVYEQYSQESAVAGEKNQEDWEGHQMWKATLKYGSKNKKQRIAQLILQKIVTPGVLEVEDLDSTARGTGGFWFYWCLCLLFSSFFGVLG</sequence>